<evidence type="ECO:0000256" key="1">
    <source>
        <dbReference type="SAM" id="Phobius"/>
    </source>
</evidence>
<evidence type="ECO:0000313" key="3">
    <source>
        <dbReference type="EMBL" id="GAA0589915.1"/>
    </source>
</evidence>
<keyword evidence="1" id="KW-0472">Membrane</keyword>
<name>A0ABP3QFG3_9BACI</name>
<evidence type="ECO:0000313" key="4">
    <source>
        <dbReference type="Proteomes" id="UP001500866"/>
    </source>
</evidence>
<accession>A0ABP3QFG3</accession>
<comment type="caution">
    <text evidence="3">The sequence shown here is derived from an EMBL/GenBank/DDBJ whole genome shotgun (WGS) entry which is preliminary data.</text>
</comment>
<keyword evidence="4" id="KW-1185">Reference proteome</keyword>
<feature type="domain" description="DUF1648" evidence="2">
    <location>
        <begin position="26"/>
        <end position="71"/>
    </location>
</feature>
<dbReference type="PANTHER" id="PTHR37810:SF5">
    <property type="entry name" value="IMMUNITY PROTEIN SDPI"/>
    <property type="match status" value="1"/>
</dbReference>
<dbReference type="Proteomes" id="UP001500866">
    <property type="component" value="Unassembled WGS sequence"/>
</dbReference>
<sequence>MNLTNPKVKVPATGWEKLFNFLSFAVIITTIVYTITQYDSLPDRIPTHFNAQGEADGWGSRTTIFILPTITALSFILLYFLTKAPHIFNLPVKITDENAPRIYSLARTMMAVFNFEIVLILSYATWSTIQAAHGGTTIGVVFILFTVFVPLITMILFIVKMNRTD</sequence>
<feature type="transmembrane region" description="Helical" evidence="1">
    <location>
        <begin position="102"/>
        <end position="126"/>
    </location>
</feature>
<feature type="transmembrane region" description="Helical" evidence="1">
    <location>
        <begin position="138"/>
        <end position="159"/>
    </location>
</feature>
<gene>
    <name evidence="3" type="ORF">GCM10009001_02330</name>
</gene>
<organism evidence="3 4">
    <name type="scientific">Virgibacillus siamensis</name>
    <dbReference type="NCBI Taxonomy" id="480071"/>
    <lineage>
        <taxon>Bacteria</taxon>
        <taxon>Bacillati</taxon>
        <taxon>Bacillota</taxon>
        <taxon>Bacilli</taxon>
        <taxon>Bacillales</taxon>
        <taxon>Bacillaceae</taxon>
        <taxon>Virgibacillus</taxon>
    </lineage>
</organism>
<keyword evidence="1" id="KW-0812">Transmembrane</keyword>
<dbReference type="PANTHER" id="PTHR37810">
    <property type="entry name" value="IMMUNITY PROTEIN SDPI"/>
    <property type="match status" value="1"/>
</dbReference>
<dbReference type="Pfam" id="PF07853">
    <property type="entry name" value="DUF1648"/>
    <property type="match status" value="1"/>
</dbReference>
<feature type="transmembrane region" description="Helical" evidence="1">
    <location>
        <begin position="58"/>
        <end position="81"/>
    </location>
</feature>
<reference evidence="4" key="1">
    <citation type="journal article" date="2019" name="Int. J. Syst. Evol. Microbiol.">
        <title>The Global Catalogue of Microorganisms (GCM) 10K type strain sequencing project: providing services to taxonomists for standard genome sequencing and annotation.</title>
        <authorList>
            <consortium name="The Broad Institute Genomics Platform"/>
            <consortium name="The Broad Institute Genome Sequencing Center for Infectious Disease"/>
            <person name="Wu L."/>
            <person name="Ma J."/>
        </authorList>
    </citation>
    <scope>NUCLEOTIDE SEQUENCE [LARGE SCALE GENOMIC DNA]</scope>
    <source>
        <strain evidence="4">JCM 15395</strain>
    </source>
</reference>
<keyword evidence="1" id="KW-1133">Transmembrane helix</keyword>
<dbReference type="RefSeq" id="WP_343809522.1">
    <property type="nucleotide sequence ID" value="NZ_BAAADS010000001.1"/>
</dbReference>
<dbReference type="EMBL" id="BAAADS010000001">
    <property type="protein sequence ID" value="GAA0589915.1"/>
    <property type="molecule type" value="Genomic_DNA"/>
</dbReference>
<dbReference type="InterPro" id="IPR012867">
    <property type="entry name" value="DUF1648"/>
</dbReference>
<proteinExistence type="predicted"/>
<feature type="transmembrane region" description="Helical" evidence="1">
    <location>
        <begin position="21"/>
        <end position="38"/>
    </location>
</feature>
<evidence type="ECO:0000259" key="2">
    <source>
        <dbReference type="Pfam" id="PF07853"/>
    </source>
</evidence>
<protein>
    <recommendedName>
        <fullName evidence="2">DUF1648 domain-containing protein</fullName>
    </recommendedName>
</protein>